<dbReference type="PROSITE" id="PS50181">
    <property type="entry name" value="FBOX"/>
    <property type="match status" value="1"/>
</dbReference>
<dbReference type="AlphaFoldDB" id="A0A369JS23"/>
<sequence length="660" mass="75679">MPQRSTPKRARRVEADPWSEDSATDDETRAENTLSTRRNSAAKPRKTAIVYTVQGGNASPKKYIRGRRGALKQLVEMPMDVLFEIFSHLNPPDILNLSRTDKALRDILLRKSTAFLWRLARANVGLPDCPTGLNEPQFAKLMFDPLCDYCQEMNARIIMWSNYTRVCKYCLADNNKFNRFSIIGLPWGVVPSVETTVKNRWKVTLYCRRTAHQLQDQYAKLDPKARAQWEQEKREAIESRLQHSESCEQWIHARAERRTAELEDIRQRRYEAIKRKLTEIGWGNEVDKMNHDASYSLMMHSSVRQTRDLTPRIWENIRDPIMALMEEIKTRRLSDEYRAIQGARRSMLKDAYADFAASQGPHAIIPGCADVAEMPEFETLLNSSGEETVTADDFKDTFKARPQLIEDWRCSVDAELVALMNSSGLGYSANESDLMLSTTFFHCKDCCRSILSYPQVLAHYCTPRLGYRSLNLSAGQMDLACDLDSLPWNRLRSIQFNLEASRLATELLSRCGSDVNTTDRPKVEDPPFCIECLECSSMEHGRAVMTWAGAICHAQTHSHTNMRRVHLGAEGRSTIAAHVKEKEEAVQMMGFNTRRWVCLTCRERLKWGILRTHIADRHKDGMQSSPVENEDYAVHIDYHLSLLQSCIFKIKDDCVAPKEP</sequence>
<evidence type="ECO:0000259" key="2">
    <source>
        <dbReference type="PROSITE" id="PS50181"/>
    </source>
</evidence>
<gene>
    <name evidence="3" type="ORF">Hypma_008663</name>
</gene>
<evidence type="ECO:0000313" key="4">
    <source>
        <dbReference type="Proteomes" id="UP000076154"/>
    </source>
</evidence>
<accession>A0A369JS23</accession>
<evidence type="ECO:0000313" key="3">
    <source>
        <dbReference type="EMBL" id="RDB24132.1"/>
    </source>
</evidence>
<keyword evidence="4" id="KW-1185">Reference proteome</keyword>
<name>A0A369JS23_HYPMA</name>
<proteinExistence type="predicted"/>
<protein>
    <recommendedName>
        <fullName evidence="2">F-box domain-containing protein</fullName>
    </recommendedName>
</protein>
<dbReference type="InParanoid" id="A0A369JS23"/>
<comment type="caution">
    <text evidence="3">The sequence shown here is derived from an EMBL/GenBank/DDBJ whole genome shotgun (WGS) entry which is preliminary data.</text>
</comment>
<dbReference type="Proteomes" id="UP000076154">
    <property type="component" value="Unassembled WGS sequence"/>
</dbReference>
<dbReference type="InterPro" id="IPR001810">
    <property type="entry name" value="F-box_dom"/>
</dbReference>
<dbReference type="SUPFAM" id="SSF81383">
    <property type="entry name" value="F-box domain"/>
    <property type="match status" value="1"/>
</dbReference>
<dbReference type="SMART" id="SM00256">
    <property type="entry name" value="FBOX"/>
    <property type="match status" value="1"/>
</dbReference>
<dbReference type="OrthoDB" id="2322499at2759"/>
<dbReference type="Pfam" id="PF00646">
    <property type="entry name" value="F-box"/>
    <property type="match status" value="1"/>
</dbReference>
<dbReference type="InterPro" id="IPR036047">
    <property type="entry name" value="F-box-like_dom_sf"/>
</dbReference>
<feature type="region of interest" description="Disordered" evidence="1">
    <location>
        <begin position="1"/>
        <end position="45"/>
    </location>
</feature>
<dbReference type="EMBL" id="LUEZ02000045">
    <property type="protein sequence ID" value="RDB24132.1"/>
    <property type="molecule type" value="Genomic_DNA"/>
</dbReference>
<organism evidence="3 4">
    <name type="scientific">Hypsizygus marmoreus</name>
    <name type="common">White beech mushroom</name>
    <name type="synonym">Agaricus marmoreus</name>
    <dbReference type="NCBI Taxonomy" id="39966"/>
    <lineage>
        <taxon>Eukaryota</taxon>
        <taxon>Fungi</taxon>
        <taxon>Dikarya</taxon>
        <taxon>Basidiomycota</taxon>
        <taxon>Agaricomycotina</taxon>
        <taxon>Agaricomycetes</taxon>
        <taxon>Agaricomycetidae</taxon>
        <taxon>Agaricales</taxon>
        <taxon>Tricholomatineae</taxon>
        <taxon>Lyophyllaceae</taxon>
        <taxon>Hypsizygus</taxon>
    </lineage>
</organism>
<evidence type="ECO:0000256" key="1">
    <source>
        <dbReference type="SAM" id="MobiDB-lite"/>
    </source>
</evidence>
<dbReference type="STRING" id="39966.A0A369JS23"/>
<feature type="compositionally biased region" description="Basic residues" evidence="1">
    <location>
        <begin position="1"/>
        <end position="11"/>
    </location>
</feature>
<reference evidence="3" key="1">
    <citation type="submission" date="2018-04" db="EMBL/GenBank/DDBJ databases">
        <title>Whole genome sequencing of Hypsizygus marmoreus.</title>
        <authorList>
            <person name="Choi I.-G."/>
            <person name="Min B."/>
            <person name="Kim J.-G."/>
            <person name="Kim S."/>
            <person name="Oh Y.-L."/>
            <person name="Kong W.-S."/>
            <person name="Park H."/>
            <person name="Jeong J."/>
            <person name="Song E.-S."/>
        </authorList>
    </citation>
    <scope>NUCLEOTIDE SEQUENCE [LARGE SCALE GENOMIC DNA]</scope>
    <source>
        <strain evidence="3">51987-8</strain>
    </source>
</reference>
<feature type="domain" description="F-box" evidence="2">
    <location>
        <begin position="71"/>
        <end position="120"/>
    </location>
</feature>
<dbReference type="CDD" id="cd09917">
    <property type="entry name" value="F-box_SF"/>
    <property type="match status" value="1"/>
</dbReference>